<dbReference type="AlphaFoldDB" id="A0A0F9VEU8"/>
<dbReference type="SUPFAM" id="SSF51338">
    <property type="entry name" value="Composite domain of metallo-dependent hydrolases"/>
    <property type="match status" value="1"/>
</dbReference>
<dbReference type="InterPro" id="IPR006680">
    <property type="entry name" value="Amidohydro-rel"/>
</dbReference>
<reference evidence="3" key="1">
    <citation type="journal article" date="2015" name="Nature">
        <title>Complex archaea that bridge the gap between prokaryotes and eukaryotes.</title>
        <authorList>
            <person name="Spang A."/>
            <person name="Saw J.H."/>
            <person name="Jorgensen S.L."/>
            <person name="Zaremba-Niedzwiedzka K."/>
            <person name="Martijn J."/>
            <person name="Lind A.E."/>
            <person name="van Eijk R."/>
            <person name="Schleper C."/>
            <person name="Guy L."/>
            <person name="Ettema T.J."/>
        </authorList>
    </citation>
    <scope>NUCLEOTIDE SEQUENCE</scope>
</reference>
<proteinExistence type="predicted"/>
<dbReference type="InterPro" id="IPR050287">
    <property type="entry name" value="MTA/SAH_deaminase"/>
</dbReference>
<dbReference type="SUPFAM" id="SSF51556">
    <property type="entry name" value="Metallo-dependent hydrolases"/>
    <property type="match status" value="1"/>
</dbReference>
<evidence type="ECO:0000259" key="2">
    <source>
        <dbReference type="Pfam" id="PF01979"/>
    </source>
</evidence>
<dbReference type="InterPro" id="IPR011059">
    <property type="entry name" value="Metal-dep_hydrolase_composite"/>
</dbReference>
<organism evidence="3">
    <name type="scientific">marine sediment metagenome</name>
    <dbReference type="NCBI Taxonomy" id="412755"/>
    <lineage>
        <taxon>unclassified sequences</taxon>
        <taxon>metagenomes</taxon>
        <taxon>ecological metagenomes</taxon>
    </lineage>
</organism>
<dbReference type="EMBL" id="LAZR01000025">
    <property type="protein sequence ID" value="KKO03691.1"/>
    <property type="molecule type" value="Genomic_DNA"/>
</dbReference>
<evidence type="ECO:0000256" key="1">
    <source>
        <dbReference type="ARBA" id="ARBA00022801"/>
    </source>
</evidence>
<dbReference type="Gene3D" id="2.30.40.10">
    <property type="entry name" value="Urease, subunit C, domain 1"/>
    <property type="match status" value="1"/>
</dbReference>
<dbReference type="Pfam" id="PF01979">
    <property type="entry name" value="Amidohydro_1"/>
    <property type="match status" value="1"/>
</dbReference>
<protein>
    <recommendedName>
        <fullName evidence="2">Amidohydrolase-related domain-containing protein</fullName>
    </recommendedName>
</protein>
<gene>
    <name evidence="3" type="ORF">LCGC14_0091180</name>
</gene>
<dbReference type="InterPro" id="IPR032466">
    <property type="entry name" value="Metal_Hydrolase"/>
</dbReference>
<sequence>MHNPVTASSKQQVLIAETLLPMTPDNVVINNGAVLVEGQAIIAVGTQAEIIALAPDAERHDYGRAVLMPGLINTHSHSGFLRGTAEDLPVWDWLRLFIDPMHRVLTAEDAEIASWLCYSESLLSGTTTSVDMWRHMAGSARAAEALGNRVVMVPYVGEAEGYDYFDTLDDNEALIQQWHGKADGRINVWVGLEHMYYATPEACRRAVAMCERYNTGLHTHSNEAEAEIAEAMKRFGCSPIRALESLGLLEPERVLLAHCVWLDEDEIALLAEKNIGVAHNPSSNMKLASGSAPIEQLIAAGVAVGIGTDGEKENNNLDMLEEIKIASLLAKLRCMDAAAYGAWNVLRSATIEGARAIGMQDQIGSLEPGKQADIIVVRADTPRMTPFLTDGPFMNVHHNLVHGALGGDVSMTMVAGRIVMQDQQLLNGDLPRYMSEAEHACRALLERRAAWLAEHEDGALSPL</sequence>
<dbReference type="Gene3D" id="3.20.20.140">
    <property type="entry name" value="Metal-dependent hydrolases"/>
    <property type="match status" value="1"/>
</dbReference>
<feature type="domain" description="Amidohydrolase-related" evidence="2">
    <location>
        <begin position="66"/>
        <end position="419"/>
    </location>
</feature>
<name>A0A0F9VEU8_9ZZZZ</name>
<comment type="caution">
    <text evidence="3">The sequence shown here is derived from an EMBL/GenBank/DDBJ whole genome shotgun (WGS) entry which is preliminary data.</text>
</comment>
<dbReference type="PANTHER" id="PTHR43794:SF11">
    <property type="entry name" value="AMIDOHYDROLASE-RELATED DOMAIN-CONTAINING PROTEIN"/>
    <property type="match status" value="1"/>
</dbReference>
<dbReference type="GO" id="GO:0016810">
    <property type="term" value="F:hydrolase activity, acting on carbon-nitrogen (but not peptide) bonds"/>
    <property type="evidence" value="ECO:0007669"/>
    <property type="project" value="InterPro"/>
</dbReference>
<accession>A0A0F9VEU8</accession>
<evidence type="ECO:0000313" key="3">
    <source>
        <dbReference type="EMBL" id="KKO03691.1"/>
    </source>
</evidence>
<keyword evidence="1" id="KW-0378">Hydrolase</keyword>
<dbReference type="CDD" id="cd01298">
    <property type="entry name" value="ATZ_TRZ_like"/>
    <property type="match status" value="1"/>
</dbReference>
<dbReference type="PANTHER" id="PTHR43794">
    <property type="entry name" value="AMINOHYDROLASE SSNA-RELATED"/>
    <property type="match status" value="1"/>
</dbReference>